<evidence type="ECO:0000313" key="1">
    <source>
        <dbReference type="EMBL" id="MYM89059.1"/>
    </source>
</evidence>
<gene>
    <name evidence="1" type="ORF">GTP91_18010</name>
</gene>
<accession>A0A845G894</accession>
<comment type="caution">
    <text evidence="1">The sequence shown here is derived from an EMBL/GenBank/DDBJ whole genome shotgun (WGS) entry which is preliminary data.</text>
</comment>
<sequence>MVPEAQILVRSAYEFLFFGAALIKDASLFDKLTLADQEERRKQAKGMLKSDRFSQTDKEKLNELGDMPRGITVSAYEAAETAGYGELYETVYRGMSMIASHGTIAATNCVFQLDDETGFGVVYGPSNERLEFTAKLVELCFDEGAKVFGQFLPAAEAPA</sequence>
<dbReference type="AlphaFoldDB" id="A0A845G894"/>
<dbReference type="InterPro" id="IPR043733">
    <property type="entry name" value="DUF5677"/>
</dbReference>
<protein>
    <submittedName>
        <fullName evidence="1">Uncharacterized protein</fullName>
    </submittedName>
</protein>
<dbReference type="EMBL" id="WWCW01000062">
    <property type="protein sequence ID" value="MYM89059.1"/>
    <property type="molecule type" value="Genomic_DNA"/>
</dbReference>
<evidence type="ECO:0000313" key="2">
    <source>
        <dbReference type="Proteomes" id="UP000470302"/>
    </source>
</evidence>
<organism evidence="1 2">
    <name type="scientific">Duganella vulcania</name>
    <dbReference type="NCBI Taxonomy" id="2692166"/>
    <lineage>
        <taxon>Bacteria</taxon>
        <taxon>Pseudomonadati</taxon>
        <taxon>Pseudomonadota</taxon>
        <taxon>Betaproteobacteria</taxon>
        <taxon>Burkholderiales</taxon>
        <taxon>Oxalobacteraceae</taxon>
        <taxon>Telluria group</taxon>
        <taxon>Duganella</taxon>
    </lineage>
</organism>
<proteinExistence type="predicted"/>
<dbReference type="Pfam" id="PF18928">
    <property type="entry name" value="DUF5677"/>
    <property type="match status" value="1"/>
</dbReference>
<dbReference type="Proteomes" id="UP000470302">
    <property type="component" value="Unassembled WGS sequence"/>
</dbReference>
<name>A0A845G894_9BURK</name>
<reference evidence="1 2" key="1">
    <citation type="submission" date="2020-01" db="EMBL/GenBank/DDBJ databases">
        <title>Novel species isolated from a subtropical stream in China.</title>
        <authorList>
            <person name="Lu H."/>
        </authorList>
    </citation>
    <scope>NUCLEOTIDE SEQUENCE [LARGE SCALE GENOMIC DNA]</scope>
    <source>
        <strain evidence="1 2">FT82W</strain>
    </source>
</reference>